<dbReference type="Gene3D" id="1.20.1250.20">
    <property type="entry name" value="MFS general substrate transporter like domains"/>
    <property type="match status" value="2"/>
</dbReference>
<feature type="transmembrane region" description="Helical" evidence="8">
    <location>
        <begin position="313"/>
        <end position="332"/>
    </location>
</feature>
<evidence type="ECO:0000256" key="3">
    <source>
        <dbReference type="ARBA" id="ARBA00022475"/>
    </source>
</evidence>
<comment type="subcellular location">
    <subcellularLocation>
        <location evidence="1">Cell inner membrane</location>
        <topology evidence="1">Multi-pass membrane protein</topology>
    </subcellularLocation>
</comment>
<dbReference type="Pfam" id="PF12832">
    <property type="entry name" value="MFS_1_like"/>
    <property type="match status" value="1"/>
</dbReference>
<keyword evidence="2" id="KW-0813">Transport</keyword>
<dbReference type="InterPro" id="IPR036259">
    <property type="entry name" value="MFS_trans_sf"/>
</dbReference>
<feature type="transmembrane region" description="Helical" evidence="8">
    <location>
        <begin position="103"/>
        <end position="121"/>
    </location>
</feature>
<dbReference type="SUPFAM" id="SSF103473">
    <property type="entry name" value="MFS general substrate transporter"/>
    <property type="match status" value="1"/>
</dbReference>
<keyword evidence="4" id="KW-0997">Cell inner membrane</keyword>
<dbReference type="Proteomes" id="UP001163882">
    <property type="component" value="Chromosome"/>
</dbReference>
<keyword evidence="11" id="KW-1185">Reference proteome</keyword>
<evidence type="ECO:0000313" key="10">
    <source>
        <dbReference type="EMBL" id="UYQ73713.1"/>
    </source>
</evidence>
<evidence type="ECO:0000256" key="2">
    <source>
        <dbReference type="ARBA" id="ARBA00022448"/>
    </source>
</evidence>
<feature type="transmembrane region" description="Helical" evidence="8">
    <location>
        <begin position="251"/>
        <end position="271"/>
    </location>
</feature>
<dbReference type="RefSeq" id="WP_264227271.1">
    <property type="nucleotide sequence ID" value="NZ_CP107716.1"/>
</dbReference>
<keyword evidence="5 8" id="KW-0812">Transmembrane</keyword>
<evidence type="ECO:0000256" key="1">
    <source>
        <dbReference type="ARBA" id="ARBA00004429"/>
    </source>
</evidence>
<evidence type="ECO:0000313" key="11">
    <source>
        <dbReference type="Proteomes" id="UP001163882"/>
    </source>
</evidence>
<evidence type="ECO:0000256" key="4">
    <source>
        <dbReference type="ARBA" id="ARBA00022519"/>
    </source>
</evidence>
<keyword evidence="3" id="KW-1003">Cell membrane</keyword>
<name>A0ABY6ISV9_9HYPH</name>
<evidence type="ECO:0000256" key="7">
    <source>
        <dbReference type="ARBA" id="ARBA00023136"/>
    </source>
</evidence>
<dbReference type="PIRSF" id="PIRSF004925">
    <property type="entry name" value="HcaT"/>
    <property type="match status" value="1"/>
</dbReference>
<proteinExistence type="predicted"/>
<feature type="transmembrane region" description="Helical" evidence="8">
    <location>
        <begin position="141"/>
        <end position="159"/>
    </location>
</feature>
<evidence type="ECO:0000256" key="6">
    <source>
        <dbReference type="ARBA" id="ARBA00022989"/>
    </source>
</evidence>
<dbReference type="EMBL" id="CP107716">
    <property type="protein sequence ID" value="UYQ73713.1"/>
    <property type="molecule type" value="Genomic_DNA"/>
</dbReference>
<feature type="transmembrane region" description="Helical" evidence="8">
    <location>
        <begin position="18"/>
        <end position="36"/>
    </location>
</feature>
<keyword evidence="6 8" id="KW-1133">Transmembrane helix</keyword>
<dbReference type="PANTHER" id="PTHR23522:SF10">
    <property type="entry name" value="3-PHENYLPROPIONIC ACID TRANSPORTER-RELATED"/>
    <property type="match status" value="1"/>
</dbReference>
<dbReference type="InterPro" id="IPR024989">
    <property type="entry name" value="MFS_assoc_dom"/>
</dbReference>
<organism evidence="10 11">
    <name type="scientific">Pelagibacterium flavum</name>
    <dbReference type="NCBI Taxonomy" id="2984530"/>
    <lineage>
        <taxon>Bacteria</taxon>
        <taxon>Pseudomonadati</taxon>
        <taxon>Pseudomonadota</taxon>
        <taxon>Alphaproteobacteria</taxon>
        <taxon>Hyphomicrobiales</taxon>
        <taxon>Devosiaceae</taxon>
        <taxon>Pelagibacterium</taxon>
    </lineage>
</organism>
<dbReference type="InterPro" id="IPR026032">
    <property type="entry name" value="HcaT-like"/>
</dbReference>
<feature type="transmembrane region" description="Helical" evidence="8">
    <location>
        <begin position="48"/>
        <end position="66"/>
    </location>
</feature>
<feature type="transmembrane region" description="Helical" evidence="8">
    <location>
        <begin position="283"/>
        <end position="301"/>
    </location>
</feature>
<feature type="transmembrane region" description="Helical" evidence="8">
    <location>
        <begin position="217"/>
        <end position="245"/>
    </location>
</feature>
<evidence type="ECO:0000256" key="5">
    <source>
        <dbReference type="ARBA" id="ARBA00022692"/>
    </source>
</evidence>
<sequence>MLPRLPERLTTPEMRTGLFYAAMYLPIGVSTLLLPVWLDGRGIGEEEIGIISATPIFIMIVLNLLVGRVADKASDWRGVIVAGSLISAVVSLGFVFVDAFWGILLFNTLLVIPVMAIEPVIDAATIRMTRRRGTDFARVRIWGTFGYIGATALAGWTFGWLGIAVFVPLLIATALLRGLSALPLPYFRSQNGSGLAGAPLVSAPGAGQTLRQVARPWFVLTLLGAAILQASHMLLISFGALLWLRAGVPDAAVGILWIVAPVCEIVTMLFFSHFARRFSARHLLLAACASGVLRWVGMVYATEVWQLGLLQALHMMTFGLAYMGIVTFIANWTSEEIAAQAQSFYVVMKQICSVIALLFFGMLVAHFGLQSFWAAGLLSAIGAGMILISLSIWSTKAQNESRPLSQ</sequence>
<dbReference type="PANTHER" id="PTHR23522">
    <property type="entry name" value="BLL5896 PROTEIN"/>
    <property type="match status" value="1"/>
</dbReference>
<protein>
    <submittedName>
        <fullName evidence="10">MFS transporter</fullName>
    </submittedName>
</protein>
<evidence type="ECO:0000256" key="8">
    <source>
        <dbReference type="SAM" id="Phobius"/>
    </source>
</evidence>
<keyword evidence="7 8" id="KW-0472">Membrane</keyword>
<feature type="transmembrane region" description="Helical" evidence="8">
    <location>
        <begin position="78"/>
        <end position="97"/>
    </location>
</feature>
<feature type="transmembrane region" description="Helical" evidence="8">
    <location>
        <begin position="344"/>
        <end position="365"/>
    </location>
</feature>
<evidence type="ECO:0000259" key="9">
    <source>
        <dbReference type="Pfam" id="PF12832"/>
    </source>
</evidence>
<feature type="domain" description="Major facilitator superfamily associated" evidence="9">
    <location>
        <begin position="19"/>
        <end position="350"/>
    </location>
</feature>
<feature type="transmembrane region" description="Helical" evidence="8">
    <location>
        <begin position="165"/>
        <end position="187"/>
    </location>
</feature>
<gene>
    <name evidence="10" type="ORF">OF122_08145</name>
</gene>
<accession>A0ABY6ISV9</accession>
<dbReference type="NCBIfam" id="NF037955">
    <property type="entry name" value="mfs"/>
    <property type="match status" value="1"/>
</dbReference>
<reference evidence="10" key="1">
    <citation type="submission" date="2022-10" db="EMBL/GenBank/DDBJ databases">
        <title>YIM 151497 complete genome.</title>
        <authorList>
            <person name="Chen X."/>
        </authorList>
    </citation>
    <scope>NUCLEOTIDE SEQUENCE</scope>
    <source>
        <strain evidence="10">YIM 151497</strain>
    </source>
</reference>
<feature type="transmembrane region" description="Helical" evidence="8">
    <location>
        <begin position="371"/>
        <end position="393"/>
    </location>
</feature>